<dbReference type="AlphaFoldDB" id="A0A1M4VUP2"/>
<keyword evidence="8" id="KW-1185">Reference proteome</keyword>
<evidence type="ECO:0000259" key="6">
    <source>
        <dbReference type="PROSITE" id="PS50045"/>
    </source>
</evidence>
<evidence type="ECO:0000256" key="3">
    <source>
        <dbReference type="ARBA" id="ARBA00023015"/>
    </source>
</evidence>
<dbReference type="InterPro" id="IPR058031">
    <property type="entry name" value="AAA_lid_NorR"/>
</dbReference>
<dbReference type="InterPro" id="IPR027417">
    <property type="entry name" value="P-loop_NTPase"/>
</dbReference>
<dbReference type="InterPro" id="IPR025944">
    <property type="entry name" value="Sigma_54_int_dom_CS"/>
</dbReference>
<dbReference type="SUPFAM" id="SSF52540">
    <property type="entry name" value="P-loop containing nucleoside triphosphate hydrolases"/>
    <property type="match status" value="1"/>
</dbReference>
<dbReference type="Gene3D" id="1.10.8.60">
    <property type="match status" value="1"/>
</dbReference>
<keyword evidence="1" id="KW-0547">Nucleotide-binding</keyword>
<name>A0A1M4VUP2_9GAMM</name>
<evidence type="ECO:0000313" key="7">
    <source>
        <dbReference type="EMBL" id="SHE72543.1"/>
    </source>
</evidence>
<dbReference type="InterPro" id="IPR011006">
    <property type="entry name" value="CheY-like_superfamily"/>
</dbReference>
<sequence>MDMSKDVLIVGKPPPGSCQLSQAMRAYGWSPLHADDLEQAAALIEDHSLAVGLIYLVSGNLPKLSSLENTVVDDTTQWIALVDQEPRDDTALSRLVSHLFFAYHVLPIENRQLDCLLNHALTMARLCRRQADDALVETQHHDDEIIGATPKIRELFRIIDKVANVDAPIYINGESGTGKELTARAIHKRSTRSRGPFIAVNCGAIPNSLIQSELFGHEKGAFTGACQRRAGRIEAAAGGTLFLDEIGDLPFEMQVNLLRFLENRKVQRIGSLDEIDVDVRILSATHNDLEEAVRVGDFREDLFHRLNVIQIDMPPLRERQEDIELLARHYFEKFLDKTSMTVRGFSNDALILLRKHDWPGNVRELVNRIRRAMILCEHRLIRPIDLGLERRRNHRHAVTLEQARHIAEHDVICAALARNRNNIQNAARDLDISRVTLYRLIEKHAIRRHCRHDELVQSMKIVP</sequence>
<dbReference type="InterPro" id="IPR002078">
    <property type="entry name" value="Sigma_54_int"/>
</dbReference>
<evidence type="ECO:0000256" key="2">
    <source>
        <dbReference type="ARBA" id="ARBA00022840"/>
    </source>
</evidence>
<dbReference type="SUPFAM" id="SSF52172">
    <property type="entry name" value="CheY-like"/>
    <property type="match status" value="1"/>
</dbReference>
<dbReference type="GO" id="GO:0006355">
    <property type="term" value="P:regulation of DNA-templated transcription"/>
    <property type="evidence" value="ECO:0007669"/>
    <property type="project" value="InterPro"/>
</dbReference>
<keyword evidence="4 7" id="KW-0238">DNA-binding</keyword>
<dbReference type="InterPro" id="IPR002197">
    <property type="entry name" value="HTH_Fis"/>
</dbReference>
<dbReference type="Pfam" id="PF20161">
    <property type="entry name" value="VpsR"/>
    <property type="match status" value="1"/>
</dbReference>
<dbReference type="InterPro" id="IPR009057">
    <property type="entry name" value="Homeodomain-like_sf"/>
</dbReference>
<dbReference type="Gene3D" id="3.40.50.300">
    <property type="entry name" value="P-loop containing nucleotide triphosphate hydrolases"/>
    <property type="match status" value="1"/>
</dbReference>
<dbReference type="PANTHER" id="PTHR32071">
    <property type="entry name" value="TRANSCRIPTIONAL REGULATORY PROTEIN"/>
    <property type="match status" value="1"/>
</dbReference>
<feature type="domain" description="Sigma-54 factor interaction" evidence="6">
    <location>
        <begin position="145"/>
        <end position="374"/>
    </location>
</feature>
<dbReference type="PANTHER" id="PTHR32071:SF120">
    <property type="entry name" value="TRANSCRIPTIONAL REGULATOR-RELATED"/>
    <property type="match status" value="1"/>
</dbReference>
<dbReference type="GO" id="GO:0005524">
    <property type="term" value="F:ATP binding"/>
    <property type="evidence" value="ECO:0007669"/>
    <property type="project" value="UniProtKB-KW"/>
</dbReference>
<dbReference type="Pfam" id="PF25601">
    <property type="entry name" value="AAA_lid_14"/>
    <property type="match status" value="1"/>
</dbReference>
<dbReference type="STRING" id="1121942.SAMN02745148_00970"/>
<dbReference type="FunFam" id="3.40.50.300:FF:000006">
    <property type="entry name" value="DNA-binding transcriptional regulator NtrC"/>
    <property type="match status" value="1"/>
</dbReference>
<dbReference type="GO" id="GO:0043565">
    <property type="term" value="F:sequence-specific DNA binding"/>
    <property type="evidence" value="ECO:0007669"/>
    <property type="project" value="InterPro"/>
</dbReference>
<dbReference type="CDD" id="cd00009">
    <property type="entry name" value="AAA"/>
    <property type="match status" value="1"/>
</dbReference>
<proteinExistence type="predicted"/>
<dbReference type="InterPro" id="IPR045343">
    <property type="entry name" value="VpsR"/>
</dbReference>
<dbReference type="EMBL" id="FQUJ01000004">
    <property type="protein sequence ID" value="SHE72543.1"/>
    <property type="molecule type" value="Genomic_DNA"/>
</dbReference>
<keyword evidence="2" id="KW-0067">ATP-binding</keyword>
<dbReference type="PROSITE" id="PS00688">
    <property type="entry name" value="SIGMA54_INTERACT_3"/>
    <property type="match status" value="1"/>
</dbReference>
<evidence type="ECO:0000256" key="5">
    <source>
        <dbReference type="ARBA" id="ARBA00023163"/>
    </source>
</evidence>
<dbReference type="PROSITE" id="PS50045">
    <property type="entry name" value="SIGMA54_INTERACT_4"/>
    <property type="match status" value="1"/>
</dbReference>
<evidence type="ECO:0000256" key="4">
    <source>
        <dbReference type="ARBA" id="ARBA00023125"/>
    </source>
</evidence>
<dbReference type="OrthoDB" id="9804019at2"/>
<dbReference type="InterPro" id="IPR025943">
    <property type="entry name" value="Sigma_54_int_dom_ATP-bd_2"/>
</dbReference>
<organism evidence="7 8">
    <name type="scientific">Modicisalibacter ilicicola DSM 19980</name>
    <dbReference type="NCBI Taxonomy" id="1121942"/>
    <lineage>
        <taxon>Bacteria</taxon>
        <taxon>Pseudomonadati</taxon>
        <taxon>Pseudomonadota</taxon>
        <taxon>Gammaproteobacteria</taxon>
        <taxon>Oceanospirillales</taxon>
        <taxon>Halomonadaceae</taxon>
        <taxon>Modicisalibacter</taxon>
    </lineage>
</organism>
<accession>A0A1M4VUP2</accession>
<dbReference type="Gene3D" id="1.10.10.60">
    <property type="entry name" value="Homeodomain-like"/>
    <property type="match status" value="1"/>
</dbReference>
<protein>
    <submittedName>
        <fullName evidence="7">DNA-binding transcriptional response regulator, NtrC family, contains REC, AAA-type ATPase, and a Fis-type DNA-binding domains</fullName>
    </submittedName>
</protein>
<dbReference type="SUPFAM" id="SSF46689">
    <property type="entry name" value="Homeodomain-like"/>
    <property type="match status" value="1"/>
</dbReference>
<dbReference type="SMART" id="SM00382">
    <property type="entry name" value="AAA"/>
    <property type="match status" value="1"/>
</dbReference>
<evidence type="ECO:0000313" key="8">
    <source>
        <dbReference type="Proteomes" id="UP000184346"/>
    </source>
</evidence>
<reference evidence="7 8" key="1">
    <citation type="submission" date="2016-11" db="EMBL/GenBank/DDBJ databases">
        <authorList>
            <person name="Jaros S."/>
            <person name="Januszkiewicz K."/>
            <person name="Wedrychowicz H."/>
        </authorList>
    </citation>
    <scope>NUCLEOTIDE SEQUENCE [LARGE SCALE GENOMIC DNA]</scope>
    <source>
        <strain evidence="7 8">DSM 19980</strain>
    </source>
</reference>
<dbReference type="Proteomes" id="UP000184346">
    <property type="component" value="Unassembled WGS sequence"/>
</dbReference>
<keyword evidence="3" id="KW-0805">Transcription regulation</keyword>
<dbReference type="Pfam" id="PF02954">
    <property type="entry name" value="HTH_8"/>
    <property type="match status" value="1"/>
</dbReference>
<dbReference type="Pfam" id="PF00158">
    <property type="entry name" value="Sigma54_activat"/>
    <property type="match status" value="1"/>
</dbReference>
<dbReference type="PROSITE" id="PS00676">
    <property type="entry name" value="SIGMA54_INTERACT_2"/>
    <property type="match status" value="1"/>
</dbReference>
<gene>
    <name evidence="7" type="ORF">SAMN02745148_00970</name>
</gene>
<dbReference type="InterPro" id="IPR003593">
    <property type="entry name" value="AAA+_ATPase"/>
</dbReference>
<evidence type="ECO:0000256" key="1">
    <source>
        <dbReference type="ARBA" id="ARBA00022741"/>
    </source>
</evidence>
<keyword evidence="5" id="KW-0804">Transcription</keyword>